<comment type="caution">
    <text evidence="3">The sequence shown here is derived from an EMBL/GenBank/DDBJ whole genome shotgun (WGS) entry which is preliminary data.</text>
</comment>
<evidence type="ECO:0000256" key="2">
    <source>
        <dbReference type="SAM" id="MobiDB-lite"/>
    </source>
</evidence>
<dbReference type="AlphaFoldDB" id="A0A9W9QV60"/>
<dbReference type="PROSITE" id="PS50088">
    <property type="entry name" value="ANK_REPEAT"/>
    <property type="match status" value="1"/>
</dbReference>
<protein>
    <submittedName>
        <fullName evidence="3">Uncharacterized protein</fullName>
    </submittedName>
</protein>
<dbReference type="Proteomes" id="UP001147695">
    <property type="component" value="Unassembled WGS sequence"/>
</dbReference>
<dbReference type="SUPFAM" id="SSF48403">
    <property type="entry name" value="Ankyrin repeat"/>
    <property type="match status" value="1"/>
</dbReference>
<keyword evidence="1" id="KW-0040">ANK repeat</keyword>
<dbReference type="PANTHER" id="PTHR46224:SF64">
    <property type="entry name" value="IQ MOTIF AND ANKYRIN REPEAT DOMAIN-CONTAINING PROTEIN 1"/>
    <property type="match status" value="1"/>
</dbReference>
<dbReference type="EMBL" id="JAPZBQ010000002">
    <property type="protein sequence ID" value="KAJ5346114.1"/>
    <property type="molecule type" value="Genomic_DNA"/>
</dbReference>
<reference evidence="3" key="2">
    <citation type="journal article" date="2023" name="IMA Fungus">
        <title>Comparative genomic study of the Penicillium genus elucidates a diverse pangenome and 15 lateral gene transfer events.</title>
        <authorList>
            <person name="Petersen C."/>
            <person name="Sorensen T."/>
            <person name="Nielsen M.R."/>
            <person name="Sondergaard T.E."/>
            <person name="Sorensen J.L."/>
            <person name="Fitzpatrick D.A."/>
            <person name="Frisvad J.C."/>
            <person name="Nielsen K.L."/>
        </authorList>
    </citation>
    <scope>NUCLEOTIDE SEQUENCE</scope>
    <source>
        <strain evidence="3">IBT 35673</strain>
    </source>
</reference>
<reference evidence="3" key="1">
    <citation type="submission" date="2022-12" db="EMBL/GenBank/DDBJ databases">
        <authorList>
            <person name="Petersen C."/>
        </authorList>
    </citation>
    <scope>NUCLEOTIDE SEQUENCE</scope>
    <source>
        <strain evidence="3">IBT 35673</strain>
    </source>
</reference>
<gene>
    <name evidence="3" type="ORF">N7452_004118</name>
</gene>
<evidence type="ECO:0000256" key="1">
    <source>
        <dbReference type="PROSITE-ProRule" id="PRU00023"/>
    </source>
</evidence>
<accession>A0A9W9QV60</accession>
<dbReference type="Pfam" id="PF12796">
    <property type="entry name" value="Ank_2"/>
    <property type="match status" value="2"/>
</dbReference>
<dbReference type="InterPro" id="IPR036770">
    <property type="entry name" value="Ankyrin_rpt-contain_sf"/>
</dbReference>
<name>A0A9W9QV60_PENBR</name>
<dbReference type="Gene3D" id="1.25.40.20">
    <property type="entry name" value="Ankyrin repeat-containing domain"/>
    <property type="match status" value="2"/>
</dbReference>
<proteinExistence type="predicted"/>
<feature type="region of interest" description="Disordered" evidence="2">
    <location>
        <begin position="1"/>
        <end position="23"/>
    </location>
</feature>
<dbReference type="InterPro" id="IPR051616">
    <property type="entry name" value="Cul2-RING_E3_ligase_SR"/>
</dbReference>
<dbReference type="InterPro" id="IPR002110">
    <property type="entry name" value="Ankyrin_rpt"/>
</dbReference>
<dbReference type="PROSITE" id="PS50297">
    <property type="entry name" value="ANK_REP_REGION"/>
    <property type="match status" value="1"/>
</dbReference>
<evidence type="ECO:0000313" key="4">
    <source>
        <dbReference type="Proteomes" id="UP001147695"/>
    </source>
</evidence>
<feature type="repeat" description="ANK" evidence="1">
    <location>
        <begin position="231"/>
        <end position="263"/>
    </location>
</feature>
<organism evidence="3 4">
    <name type="scientific">Penicillium brevicompactum</name>
    <dbReference type="NCBI Taxonomy" id="5074"/>
    <lineage>
        <taxon>Eukaryota</taxon>
        <taxon>Fungi</taxon>
        <taxon>Dikarya</taxon>
        <taxon>Ascomycota</taxon>
        <taxon>Pezizomycotina</taxon>
        <taxon>Eurotiomycetes</taxon>
        <taxon>Eurotiomycetidae</taxon>
        <taxon>Eurotiales</taxon>
        <taxon>Aspergillaceae</taxon>
        <taxon>Penicillium</taxon>
    </lineage>
</organism>
<evidence type="ECO:0000313" key="3">
    <source>
        <dbReference type="EMBL" id="KAJ5346114.1"/>
    </source>
</evidence>
<sequence>MIAYSASENYPIAESQTPPPPPLTPVQILEELRQFCSQGDFQRFKKTLDSSFIGLSPHHSTIFDLSGIMVQVIKTGRTCFVKELLRHGLPILPVYVYEATKAHAKGILGSFLENGWDINQPMGPMHPPILSNALDNLEMTTWLLEHGADPNRRCDIDFTPLSHAVEHASLPIVNLLLSRGGDVTKGQVLHHAVARESDTVAVLKLLIARGAPINAIMYRDHQPSWNMNFFMGETPLHKAVFLRKIDVIHYLLSEGADLNVRDVRNRTVTQCADEYLLREITKTHDTTNSAFPGLSPHQ</sequence>
<dbReference type="PANTHER" id="PTHR46224">
    <property type="entry name" value="ANKYRIN REPEAT FAMILY PROTEIN"/>
    <property type="match status" value="1"/>
</dbReference>
<dbReference type="SMART" id="SM00248">
    <property type="entry name" value="ANK"/>
    <property type="match status" value="4"/>
</dbReference>